<gene>
    <name evidence="2" type="ORF">ACFPWU_14655</name>
</gene>
<dbReference type="SUPFAM" id="SSF54593">
    <property type="entry name" value="Glyoxalase/Bleomycin resistance protein/Dihydroxybiphenyl dioxygenase"/>
    <property type="match status" value="2"/>
</dbReference>
<dbReference type="PANTHER" id="PTHR35908">
    <property type="entry name" value="HYPOTHETICAL FUSION PROTEIN"/>
    <property type="match status" value="1"/>
</dbReference>
<accession>A0ABW1R2X6</accession>
<dbReference type="InterPro" id="IPR029068">
    <property type="entry name" value="Glyas_Bleomycin-R_OHBP_Dase"/>
</dbReference>
<dbReference type="Gene3D" id="3.10.180.10">
    <property type="entry name" value="2,3-Dihydroxybiphenyl 1,2-Dioxygenase, domain 1"/>
    <property type="match status" value="2"/>
</dbReference>
<evidence type="ECO:0000313" key="3">
    <source>
        <dbReference type="Proteomes" id="UP001596098"/>
    </source>
</evidence>
<evidence type="ECO:0000259" key="1">
    <source>
        <dbReference type="Pfam" id="PF18029"/>
    </source>
</evidence>
<dbReference type="PANTHER" id="PTHR35908:SF1">
    <property type="entry name" value="CONSERVED PROTEIN"/>
    <property type="match status" value="1"/>
</dbReference>
<name>A0ABW1R2X6_9ACTN</name>
<keyword evidence="3" id="KW-1185">Reference proteome</keyword>
<dbReference type="RefSeq" id="WP_128222000.1">
    <property type="nucleotide sequence ID" value="NZ_CP034929.1"/>
</dbReference>
<dbReference type="InterPro" id="IPR041581">
    <property type="entry name" value="Glyoxalase_6"/>
</dbReference>
<comment type="caution">
    <text evidence="2">The sequence shown here is derived from an EMBL/GenBank/DDBJ whole genome shotgun (WGS) entry which is preliminary data.</text>
</comment>
<dbReference type="Proteomes" id="UP001596098">
    <property type="component" value="Unassembled WGS sequence"/>
</dbReference>
<dbReference type="Pfam" id="PF18029">
    <property type="entry name" value="Glyoxalase_6"/>
    <property type="match status" value="2"/>
</dbReference>
<sequence>MHLENVVFDAVDPRALGRFWEAALGTQNLTDSPDGFETRLNIGPGQDLDLCFQPVGHVPAEPLRMHLDLAGGLVPELVVERLEELGATHLDVGQGEVAWTVMADVEGNPFCVLEDRAAYAGSGQVAAFPLASAVPERDQEFWSWLTGWRPARGTVEHSLRHPTGVGPVIELVPETRPQGAWKNRIHFDVRLDEYDDAEYVHAEILRRGGTELVTDWGDLPWTCWRDPSGNEFCVLGAVSEFAALD</sequence>
<evidence type="ECO:0000313" key="2">
    <source>
        <dbReference type="EMBL" id="MFC6154905.1"/>
    </source>
</evidence>
<reference evidence="3" key="1">
    <citation type="journal article" date="2019" name="Int. J. Syst. Evol. Microbiol.">
        <title>The Global Catalogue of Microorganisms (GCM) 10K type strain sequencing project: providing services to taxonomists for standard genome sequencing and annotation.</title>
        <authorList>
            <consortium name="The Broad Institute Genomics Platform"/>
            <consortium name="The Broad Institute Genome Sequencing Center for Infectious Disease"/>
            <person name="Wu L."/>
            <person name="Ma J."/>
        </authorList>
    </citation>
    <scope>NUCLEOTIDE SEQUENCE [LARGE SCALE GENOMIC DNA]</scope>
    <source>
        <strain evidence="3">DFY28</strain>
    </source>
</reference>
<organism evidence="2 3">
    <name type="scientific">Nocardioides yefusunii</name>
    <dbReference type="NCBI Taxonomy" id="2500546"/>
    <lineage>
        <taxon>Bacteria</taxon>
        <taxon>Bacillati</taxon>
        <taxon>Actinomycetota</taxon>
        <taxon>Actinomycetes</taxon>
        <taxon>Propionibacteriales</taxon>
        <taxon>Nocardioidaceae</taxon>
        <taxon>Nocardioides</taxon>
    </lineage>
</organism>
<feature type="domain" description="Glyoxalase-like" evidence="1">
    <location>
        <begin position="133"/>
        <end position="235"/>
    </location>
</feature>
<feature type="domain" description="Glyoxalase-like" evidence="1">
    <location>
        <begin position="6"/>
        <end position="113"/>
    </location>
</feature>
<protein>
    <submittedName>
        <fullName evidence="2">VOC family protein</fullName>
    </submittedName>
</protein>
<proteinExistence type="predicted"/>
<dbReference type="EMBL" id="JBHSQI010000009">
    <property type="protein sequence ID" value="MFC6154905.1"/>
    <property type="molecule type" value="Genomic_DNA"/>
</dbReference>